<feature type="domain" description="Trimeric autotransporter adhesin YadA-like head" evidence="13">
    <location>
        <begin position="106"/>
        <end position="125"/>
    </location>
</feature>
<gene>
    <name evidence="15" type="ORF">BRPE64_ACDS00620</name>
</gene>
<keyword evidence="5" id="KW-1134">Transmembrane beta strand</keyword>
<keyword evidence="10" id="KW-0998">Cell outer membrane</keyword>
<evidence type="ECO:0000256" key="10">
    <source>
        <dbReference type="ARBA" id="ARBA00023237"/>
    </source>
</evidence>
<evidence type="ECO:0000256" key="7">
    <source>
        <dbReference type="ARBA" id="ARBA00022729"/>
    </source>
</evidence>
<dbReference type="Gene3D" id="2.150.10.10">
    <property type="entry name" value="Serralysin-like metalloprotease, C-terminal"/>
    <property type="match status" value="4"/>
</dbReference>
<evidence type="ECO:0000313" key="15">
    <source>
        <dbReference type="EMBL" id="BAN21816.1"/>
    </source>
</evidence>
<reference evidence="15 16" key="2">
    <citation type="journal article" date="2018" name="Int. J. Syst. Evol. Microbiol.">
        <title>Burkholderia insecticola sp. nov., a gut symbiotic bacterium of the bean bug Riptortus pedestris.</title>
        <authorList>
            <person name="Takeshita K."/>
            <person name="Tamaki H."/>
            <person name="Ohbayashi T."/>
            <person name="Meng X.-Y."/>
            <person name="Sone T."/>
            <person name="Mitani Y."/>
            <person name="Peeters C."/>
            <person name="Kikuchi Y."/>
            <person name="Vandamme P."/>
        </authorList>
    </citation>
    <scope>NUCLEOTIDE SEQUENCE [LARGE SCALE GENOMIC DNA]</scope>
    <source>
        <strain evidence="15">RPE64</strain>
    </source>
</reference>
<feature type="domain" description="Trimeric autotransporter adhesin YadA-like head" evidence="13">
    <location>
        <begin position="193"/>
        <end position="217"/>
    </location>
</feature>
<accession>R4WSH0</accession>
<dbReference type="KEGG" id="buo:BRPE64_ACDS00620"/>
<comment type="similarity">
    <text evidence="3">Belongs to the autotransporter-2 (AT-2) (TC 1.B.40) family.</text>
</comment>
<sequence length="654" mass="62831">MIKTTSEHRTPRLAGAIAPIRSSQRTKLSRILAAISLSLTGLAFTSSAFATITLDFGSHSNNVVGGRPGAGVAIGYLANADSTALTGSSPVAIGATTNASGAGSQVAIGDQAVATGTNAIAIGGNPFTNATSALGDYAVSIGSGSHATGYGSLAFGADKTAGAQASGQYALAFGARSVASGNNSFAFGTGAAASADNALAFGTSAAASGQSALAFGNTAAASGDSALAFGKNAQALNANDVALGSNSVTAAAVGTSSVTINGTTYAFQGVNPTSTVSIGAAGAERTLTNVAAGRIDATSTDAVNGSQLNATNLALAAEDQKVNTFGGSVASALGGGATFDPASGQISAPVYGVYGQSYTGVASTVEALQNNAPLQYSTSAAPTTGLGAAGQPVSNDVTLVGPNASAPVTLHNVATGVAGTDAVNVAQLKAAIGGVVINVLPPSGPTYVANNPVTYVAPAASGSNALAVGSGSTASGTSSTAVGGGSVASGASSTAIGNGAGANADNSIALGANSVANQANTVSVGSVGNERRVTNVAPAVNGTDAVNLNQLNAGLGNMQNQVNNVQQQVNDNLKKSYGGTAAAIAIAALRYDDRPGKISAGAATGVYHNQMGLAIGIGGTSNDGTWRVNGGITMSPTLSSPDFGGAVGVTHTFN</sequence>
<evidence type="ECO:0000256" key="8">
    <source>
        <dbReference type="ARBA" id="ARBA00022927"/>
    </source>
</evidence>
<dbReference type="PATRIC" id="fig|758793.3.peg.64"/>
<feature type="domain" description="Trimeric autotransporter adhesin YadA-like stalk" evidence="14">
    <location>
        <begin position="532"/>
        <end position="572"/>
    </location>
</feature>
<feature type="coiled-coil region" evidence="11">
    <location>
        <begin position="548"/>
        <end position="575"/>
    </location>
</feature>
<feature type="domain" description="Trimeric autotransporter adhesin YadA-like C-terminal membrane anchor" evidence="12">
    <location>
        <begin position="591"/>
        <end position="653"/>
    </location>
</feature>
<evidence type="ECO:0000256" key="4">
    <source>
        <dbReference type="ARBA" id="ARBA00022448"/>
    </source>
</evidence>
<keyword evidence="8" id="KW-0653">Protein transport</keyword>
<dbReference type="OrthoDB" id="1632057at2"/>
<dbReference type="CDD" id="cd12820">
    <property type="entry name" value="LbR_YadA-like"/>
    <property type="match status" value="1"/>
</dbReference>
<dbReference type="GO" id="GO:0015031">
    <property type="term" value="P:protein transport"/>
    <property type="evidence" value="ECO:0007669"/>
    <property type="project" value="UniProtKB-KW"/>
</dbReference>
<dbReference type="EMBL" id="AP013058">
    <property type="protein sequence ID" value="BAN21816.1"/>
    <property type="molecule type" value="Genomic_DNA"/>
</dbReference>
<name>R4WSH0_9BURK</name>
<dbReference type="Gene3D" id="1.20.5.170">
    <property type="match status" value="1"/>
</dbReference>
<protein>
    <submittedName>
        <fullName evidence="15">YadA domain protein</fullName>
    </submittedName>
</protein>
<evidence type="ECO:0000256" key="6">
    <source>
        <dbReference type="ARBA" id="ARBA00022692"/>
    </source>
</evidence>
<dbReference type="InterPro" id="IPR011049">
    <property type="entry name" value="Serralysin-like_metalloprot_C"/>
</dbReference>
<evidence type="ECO:0000256" key="9">
    <source>
        <dbReference type="ARBA" id="ARBA00023136"/>
    </source>
</evidence>
<keyword evidence="9" id="KW-0472">Membrane</keyword>
<evidence type="ECO:0000256" key="2">
    <source>
        <dbReference type="ARBA" id="ARBA00004442"/>
    </source>
</evidence>
<feature type="domain" description="Trimeric autotransporter adhesin YadA-like head" evidence="13">
    <location>
        <begin position="488"/>
        <end position="514"/>
    </location>
</feature>
<proteinExistence type="inferred from homology"/>
<keyword evidence="4" id="KW-0813">Transport</keyword>
<dbReference type="InterPro" id="IPR008640">
    <property type="entry name" value="Adhesin_Head_dom"/>
</dbReference>
<dbReference type="InterPro" id="IPR045584">
    <property type="entry name" value="Pilin-like"/>
</dbReference>
<reference evidence="15 16" key="1">
    <citation type="journal article" date="2013" name="Genome Announc.">
        <title>Complete Genome Sequence of Burkholderia sp. Strain RPE64, Bacterial Symbiont of the Bean Bug Riptortus pedestris.</title>
        <authorList>
            <person name="Shibata T.F."/>
            <person name="Maeda T."/>
            <person name="Nikoh N."/>
            <person name="Yamaguchi K."/>
            <person name="Oshima K."/>
            <person name="Hattori M."/>
            <person name="Nishiyama T."/>
            <person name="Hasebe M."/>
            <person name="Fukatsu T."/>
            <person name="Kikuchi Y."/>
            <person name="Shigenobu S."/>
        </authorList>
    </citation>
    <scope>NUCLEOTIDE SEQUENCE [LARGE SCALE GENOMIC DNA]</scope>
</reference>
<dbReference type="STRING" id="758793.BRPE64_ACDS00620"/>
<feature type="domain" description="Trimeric autotransporter adhesin YadA-like head" evidence="13">
    <location>
        <begin position="133"/>
        <end position="157"/>
    </location>
</feature>
<feature type="domain" description="Trimeric autotransporter adhesin YadA-like head" evidence="13">
    <location>
        <begin position="460"/>
        <end position="486"/>
    </location>
</feature>
<feature type="domain" description="Trimeric autotransporter adhesin YadA-like head" evidence="13">
    <location>
        <begin position="221"/>
        <end position="247"/>
    </location>
</feature>
<organism evidence="15 16">
    <name type="scientific">Caballeronia insecticola</name>
    <dbReference type="NCBI Taxonomy" id="758793"/>
    <lineage>
        <taxon>Bacteria</taxon>
        <taxon>Pseudomonadati</taxon>
        <taxon>Pseudomonadota</taxon>
        <taxon>Betaproteobacteria</taxon>
        <taxon>Burkholderiales</taxon>
        <taxon>Burkholderiaceae</taxon>
        <taxon>Caballeronia</taxon>
    </lineage>
</organism>
<feature type="domain" description="Trimeric autotransporter adhesin YadA-like head" evidence="13">
    <location>
        <begin position="165"/>
        <end position="191"/>
    </location>
</feature>
<evidence type="ECO:0000259" key="14">
    <source>
        <dbReference type="Pfam" id="PF05662"/>
    </source>
</evidence>
<dbReference type="GO" id="GO:0009986">
    <property type="term" value="C:cell surface"/>
    <property type="evidence" value="ECO:0007669"/>
    <property type="project" value="UniProtKB-SubCell"/>
</dbReference>
<dbReference type="AlphaFoldDB" id="R4WSH0"/>
<dbReference type="Pfam" id="PF05662">
    <property type="entry name" value="YadA_stalk"/>
    <property type="match status" value="3"/>
</dbReference>
<feature type="domain" description="Trimeric autotransporter adhesin YadA-like stalk" evidence="14">
    <location>
        <begin position="411"/>
        <end position="435"/>
    </location>
</feature>
<evidence type="ECO:0000256" key="3">
    <source>
        <dbReference type="ARBA" id="ARBA00005848"/>
    </source>
</evidence>
<keyword evidence="11" id="KW-0175">Coiled coil</keyword>
<evidence type="ECO:0000313" key="16">
    <source>
        <dbReference type="Proteomes" id="UP000013966"/>
    </source>
</evidence>
<comment type="subcellular location">
    <subcellularLocation>
        <location evidence="2">Cell outer membrane</location>
    </subcellularLocation>
    <subcellularLocation>
        <location evidence="1">Cell surface</location>
    </subcellularLocation>
</comment>
<dbReference type="Pfam" id="PF05658">
    <property type="entry name" value="YadA_head"/>
    <property type="match status" value="7"/>
</dbReference>
<keyword evidence="16" id="KW-1185">Reference proteome</keyword>
<dbReference type="SUPFAM" id="SSF101967">
    <property type="entry name" value="Adhesin YadA, collagen-binding domain"/>
    <property type="match status" value="2"/>
</dbReference>
<feature type="domain" description="Trimeric autotransporter adhesin YadA-like stalk" evidence="14">
    <location>
        <begin position="287"/>
        <end position="323"/>
    </location>
</feature>
<dbReference type="HOGENOM" id="CLU_004339_0_0_4"/>
<evidence type="ECO:0000256" key="5">
    <source>
        <dbReference type="ARBA" id="ARBA00022452"/>
    </source>
</evidence>
<evidence type="ECO:0000259" key="12">
    <source>
        <dbReference type="Pfam" id="PF03895"/>
    </source>
</evidence>
<evidence type="ECO:0000256" key="11">
    <source>
        <dbReference type="SAM" id="Coils"/>
    </source>
</evidence>
<keyword evidence="6" id="KW-0812">Transmembrane</keyword>
<dbReference type="InterPro" id="IPR008635">
    <property type="entry name" value="Coiled_stalk_dom"/>
</dbReference>
<dbReference type="Pfam" id="PF03895">
    <property type="entry name" value="YadA_anchor"/>
    <property type="match status" value="1"/>
</dbReference>
<evidence type="ECO:0000259" key="13">
    <source>
        <dbReference type="Pfam" id="PF05658"/>
    </source>
</evidence>
<keyword evidence="7" id="KW-0732">Signal</keyword>
<dbReference type="RefSeq" id="WP_016343985.1">
    <property type="nucleotide sequence ID" value="NC_021287.1"/>
</dbReference>
<dbReference type="Proteomes" id="UP000013966">
    <property type="component" value="Chromosome 1"/>
</dbReference>
<dbReference type="GO" id="GO:0009279">
    <property type="term" value="C:cell outer membrane"/>
    <property type="evidence" value="ECO:0007669"/>
    <property type="project" value="UniProtKB-SubCell"/>
</dbReference>
<dbReference type="SUPFAM" id="SSF54523">
    <property type="entry name" value="Pili subunits"/>
    <property type="match status" value="1"/>
</dbReference>
<evidence type="ECO:0000256" key="1">
    <source>
        <dbReference type="ARBA" id="ARBA00004241"/>
    </source>
</evidence>
<dbReference type="InterPro" id="IPR005594">
    <property type="entry name" value="YadA_C"/>
</dbReference>
<dbReference type="Gene3D" id="3.30.1300.30">
    <property type="entry name" value="GSPII I/J protein-like"/>
    <property type="match status" value="1"/>
</dbReference>